<dbReference type="EMBL" id="JBHTJF010000035">
    <property type="protein sequence ID" value="MFD0944360.1"/>
    <property type="molecule type" value="Genomic_DNA"/>
</dbReference>
<accession>A0ABW3GYS7</accession>
<proteinExistence type="predicted"/>
<reference evidence="2" key="1">
    <citation type="journal article" date="2019" name="Int. J. Syst. Evol. Microbiol.">
        <title>The Global Catalogue of Microorganisms (GCM) 10K type strain sequencing project: providing services to taxonomists for standard genome sequencing and annotation.</title>
        <authorList>
            <consortium name="The Broad Institute Genomics Platform"/>
            <consortium name="The Broad Institute Genome Sequencing Center for Infectious Disease"/>
            <person name="Wu L."/>
            <person name="Ma J."/>
        </authorList>
    </citation>
    <scope>NUCLEOTIDE SEQUENCE [LARGE SCALE GENOMIC DNA]</scope>
    <source>
        <strain evidence="2">CCUG 63563</strain>
    </source>
</reference>
<gene>
    <name evidence="1" type="ORF">ACFQ0V_11455</name>
</gene>
<dbReference type="Proteomes" id="UP001596976">
    <property type="component" value="Unassembled WGS sequence"/>
</dbReference>
<comment type="caution">
    <text evidence="1">The sequence shown here is derived from an EMBL/GenBank/DDBJ whole genome shotgun (WGS) entry which is preliminary data.</text>
</comment>
<evidence type="ECO:0000313" key="1">
    <source>
        <dbReference type="EMBL" id="MFD0944360.1"/>
    </source>
</evidence>
<keyword evidence="2" id="KW-1185">Reference proteome</keyword>
<sequence length="89" mass="11226">MERYVFEVVRQAIVQLERPEVIHYRQERIDFFYEGDQSYPHHFIFRDEYYLLTYELNGLGPLQINIERFRWDLQFQKWLKQKNEFSDES</sequence>
<dbReference type="RefSeq" id="WP_381013622.1">
    <property type="nucleotide sequence ID" value="NZ_JBHTJF010000035.1"/>
</dbReference>
<organism evidence="1 2">
    <name type="scientific">Savagea faecisuis</name>
    <dbReference type="NCBI Taxonomy" id="1274803"/>
    <lineage>
        <taxon>Bacteria</taxon>
        <taxon>Bacillati</taxon>
        <taxon>Bacillota</taxon>
        <taxon>Bacilli</taxon>
        <taxon>Bacillales</taxon>
        <taxon>Caryophanaceae</taxon>
        <taxon>Savagea</taxon>
    </lineage>
</organism>
<protein>
    <submittedName>
        <fullName evidence="1">Uncharacterized protein</fullName>
    </submittedName>
</protein>
<evidence type="ECO:0000313" key="2">
    <source>
        <dbReference type="Proteomes" id="UP001596976"/>
    </source>
</evidence>
<name>A0ABW3GYS7_9BACL</name>